<comment type="function">
    <text evidence="1">Could be involved in insertion of integral membrane proteins into the membrane.</text>
</comment>
<comment type="subcellular location">
    <subcellularLocation>
        <location evidence="1">Cell membrane</location>
        <topology evidence="1">Peripheral membrane protein</topology>
        <orientation evidence="1">Cytoplasmic side</orientation>
    </subcellularLocation>
</comment>
<dbReference type="PANTHER" id="PTHR33383">
    <property type="entry name" value="MEMBRANE PROTEIN INSERTION EFFICIENCY FACTOR-RELATED"/>
    <property type="match status" value="1"/>
</dbReference>
<accession>A0ABV5FIH3</accession>
<reference evidence="2 3" key="1">
    <citation type="submission" date="2024-09" db="EMBL/GenBank/DDBJ databases">
        <authorList>
            <person name="Sun Q."/>
            <person name="Mori K."/>
        </authorList>
    </citation>
    <scope>NUCLEOTIDE SEQUENCE [LARGE SCALE GENOMIC DNA]</scope>
    <source>
        <strain evidence="2 3">CECT 7908</strain>
    </source>
</reference>
<dbReference type="EMBL" id="JBHMEX010000013">
    <property type="protein sequence ID" value="MFB9063237.1"/>
    <property type="molecule type" value="Genomic_DNA"/>
</dbReference>
<dbReference type="RefSeq" id="WP_290266073.1">
    <property type="nucleotide sequence ID" value="NZ_JAUFQQ010000005.1"/>
</dbReference>
<protein>
    <recommendedName>
        <fullName evidence="1">Putative membrane protein insertion efficiency factor</fullName>
    </recommendedName>
</protein>
<proteinExistence type="inferred from homology"/>
<dbReference type="SMART" id="SM01234">
    <property type="entry name" value="Haemolytic"/>
    <property type="match status" value="1"/>
</dbReference>
<evidence type="ECO:0000256" key="1">
    <source>
        <dbReference type="HAMAP-Rule" id="MF_00386"/>
    </source>
</evidence>
<organism evidence="2 3">
    <name type="scientific">Flavobacterium branchiarum</name>
    <dbReference type="NCBI Taxonomy" id="1114870"/>
    <lineage>
        <taxon>Bacteria</taxon>
        <taxon>Pseudomonadati</taxon>
        <taxon>Bacteroidota</taxon>
        <taxon>Flavobacteriia</taxon>
        <taxon>Flavobacteriales</taxon>
        <taxon>Flavobacteriaceae</taxon>
        <taxon>Flavobacterium</taxon>
    </lineage>
</organism>
<keyword evidence="1" id="KW-0472">Membrane</keyword>
<comment type="caution">
    <text evidence="2">The sequence shown here is derived from an EMBL/GenBank/DDBJ whole genome shotgun (WGS) entry which is preliminary data.</text>
</comment>
<evidence type="ECO:0000313" key="2">
    <source>
        <dbReference type="EMBL" id="MFB9063237.1"/>
    </source>
</evidence>
<keyword evidence="1" id="KW-1003">Cell membrane</keyword>
<dbReference type="HAMAP" id="MF_00386">
    <property type="entry name" value="UPF0161_YidD"/>
    <property type="match status" value="1"/>
</dbReference>
<comment type="similarity">
    <text evidence="1">Belongs to the UPF0161 family.</text>
</comment>
<dbReference type="Proteomes" id="UP001589589">
    <property type="component" value="Unassembled WGS sequence"/>
</dbReference>
<gene>
    <name evidence="2" type="primary">yidD</name>
    <name evidence="2" type="ORF">ACFFUQ_04320</name>
</gene>
<name>A0ABV5FIH3_9FLAO</name>
<dbReference type="InterPro" id="IPR002696">
    <property type="entry name" value="Membr_insert_effic_factor_YidD"/>
</dbReference>
<sequence>MLSKKVIYPFILLVRFYQNAISPFTPAACRFEPTCSSYMIQALQTHGLLHGGYLGIKRILSCNPWGGSGYDPVPEKKCNQKH</sequence>
<dbReference type="NCBIfam" id="TIGR00278">
    <property type="entry name" value="membrane protein insertion efficiency factor YidD"/>
    <property type="match status" value="1"/>
</dbReference>
<evidence type="ECO:0000313" key="3">
    <source>
        <dbReference type="Proteomes" id="UP001589589"/>
    </source>
</evidence>
<dbReference type="PANTHER" id="PTHR33383:SF1">
    <property type="entry name" value="MEMBRANE PROTEIN INSERTION EFFICIENCY FACTOR-RELATED"/>
    <property type="match status" value="1"/>
</dbReference>
<keyword evidence="3" id="KW-1185">Reference proteome</keyword>
<dbReference type="Pfam" id="PF01809">
    <property type="entry name" value="YidD"/>
    <property type="match status" value="1"/>
</dbReference>